<proteinExistence type="predicted"/>
<name>A0AAN6GQ73_9BASI</name>
<dbReference type="Proteomes" id="UP001176517">
    <property type="component" value="Unassembled WGS sequence"/>
</dbReference>
<keyword evidence="2" id="KW-1185">Reference proteome</keyword>
<reference evidence="1" key="1">
    <citation type="journal article" date="2023" name="PhytoFront">
        <title>Draft Genome Resources of Seven Strains of Tilletia horrida, Causal Agent of Kernel Smut of Rice.</title>
        <authorList>
            <person name="Khanal S."/>
            <person name="Antony Babu S."/>
            <person name="Zhou X.G."/>
        </authorList>
    </citation>
    <scope>NUCLEOTIDE SEQUENCE</scope>
    <source>
        <strain evidence="1">TX6</strain>
    </source>
</reference>
<dbReference type="AlphaFoldDB" id="A0AAN6GQ73"/>
<dbReference type="EMBL" id="JAPDMZ010000089">
    <property type="protein sequence ID" value="KAK0550645.1"/>
    <property type="molecule type" value="Genomic_DNA"/>
</dbReference>
<protein>
    <submittedName>
        <fullName evidence="1">Uncharacterized protein</fullName>
    </submittedName>
</protein>
<evidence type="ECO:0000313" key="2">
    <source>
        <dbReference type="Proteomes" id="UP001176517"/>
    </source>
</evidence>
<organism evidence="1 2">
    <name type="scientific">Tilletia horrida</name>
    <dbReference type="NCBI Taxonomy" id="155126"/>
    <lineage>
        <taxon>Eukaryota</taxon>
        <taxon>Fungi</taxon>
        <taxon>Dikarya</taxon>
        <taxon>Basidiomycota</taxon>
        <taxon>Ustilaginomycotina</taxon>
        <taxon>Exobasidiomycetes</taxon>
        <taxon>Tilletiales</taxon>
        <taxon>Tilletiaceae</taxon>
        <taxon>Tilletia</taxon>
    </lineage>
</organism>
<evidence type="ECO:0000313" key="1">
    <source>
        <dbReference type="EMBL" id="KAK0550645.1"/>
    </source>
</evidence>
<accession>A0AAN6GQ73</accession>
<gene>
    <name evidence="1" type="ORF">OC846_003577</name>
</gene>
<sequence>MAAVNPNPPPPIKPKIVWRDGRRAKKGTIDYQALENQSLYDVIKTEADIVLKKDGAGDSPVVPNGDSNIIQRPSPSKRMTILSQDLDNQHKWLAASLNSMADRLRETLKESKSFLAEQTALADILKNDFGVSIAPLTFRAAGPQHLRQVLLAFASLPSHMVEHLRRSSPLLSFEQCSDAVSSFQPVFDNDLGRVIPFIRINPDRILGKEEDRLADPVAFRKNCSGKVSGTTRANFTPHAAAMDTFAELKVLDGLDTFTEIAPDTIFTKKPEAVDGKTPQDQAKEFYKNMTSDQKQARMAYGISVLRHELAHTRQATLSTAWSHQLNRIDYRIRWELLNGREALGLRRTRGATMDIEKTIYKDVQPVSVAAGTITLKPRSPGAKDIAVELLKSYVHTHTGKEPLLDSQGGVKAVDVFNAINLQIGKVIGPYAAAHEADPKASQDSTAAQNVETSISHSYSTVFLDSQWIRDRSALSNLIPWYSASGQPISEESQQVLTRETAISAKLSRGKDEENVVTAFQRLVDDARTKNSLSQDEAAKLKVALQTVVETGLRLISSTLLQRSAYVKMAENFVNTATVFFPNYQALTSEYASWRLDKGLEYAMRYFAMTPPEDMPAQLKAAYDKLPTDNAQPKKSRRAAAQVNPADLIPAAVSGGFLEGFVLEHDAEMSALAAMAPKRWYDRFDKVAQKDDYARFLNMALYQYSGAFTDTTVLKQLVDGEAGLCGLVDLP</sequence>
<comment type="caution">
    <text evidence="1">The sequence shown here is derived from an EMBL/GenBank/DDBJ whole genome shotgun (WGS) entry which is preliminary data.</text>
</comment>